<accession>A0A9N9IAI3</accession>
<protein>
    <submittedName>
        <fullName evidence="1">7171_t:CDS:1</fullName>
    </submittedName>
</protein>
<reference evidence="1" key="1">
    <citation type="submission" date="2021-06" db="EMBL/GenBank/DDBJ databases">
        <authorList>
            <person name="Kallberg Y."/>
            <person name="Tangrot J."/>
            <person name="Rosling A."/>
        </authorList>
    </citation>
    <scope>NUCLEOTIDE SEQUENCE</scope>
    <source>
        <strain evidence="1">FL966</strain>
    </source>
</reference>
<keyword evidence="2" id="KW-1185">Reference proteome</keyword>
<dbReference type="EMBL" id="CAJVQA010013665">
    <property type="protein sequence ID" value="CAG8725929.1"/>
    <property type="molecule type" value="Genomic_DNA"/>
</dbReference>
<evidence type="ECO:0000313" key="1">
    <source>
        <dbReference type="EMBL" id="CAG8725929.1"/>
    </source>
</evidence>
<gene>
    <name evidence="1" type="ORF">CPELLU_LOCUS13179</name>
</gene>
<comment type="caution">
    <text evidence="1">The sequence shown here is derived from an EMBL/GenBank/DDBJ whole genome shotgun (WGS) entry which is preliminary data.</text>
</comment>
<dbReference type="AlphaFoldDB" id="A0A9N9IAI3"/>
<dbReference type="Proteomes" id="UP000789759">
    <property type="component" value="Unassembled WGS sequence"/>
</dbReference>
<organism evidence="1 2">
    <name type="scientific">Cetraspora pellucida</name>
    <dbReference type="NCBI Taxonomy" id="1433469"/>
    <lineage>
        <taxon>Eukaryota</taxon>
        <taxon>Fungi</taxon>
        <taxon>Fungi incertae sedis</taxon>
        <taxon>Mucoromycota</taxon>
        <taxon>Glomeromycotina</taxon>
        <taxon>Glomeromycetes</taxon>
        <taxon>Diversisporales</taxon>
        <taxon>Gigasporaceae</taxon>
        <taxon>Cetraspora</taxon>
    </lineage>
</organism>
<name>A0A9N9IAI3_9GLOM</name>
<sequence>MTRADALGLKKYKRLENEQPITIKKRKFVRIQQMNNRTSTAKGDNTHLSTSKADMTDFTLQANITKGHPTLDSINDFNGNWADEINKSVNTQQSAPLNSTMNNNENSENSLVNTHTLCTEAHDSDINSATYCADYDAGTLNQLPK</sequence>
<feature type="non-terminal residue" evidence="1">
    <location>
        <position position="145"/>
    </location>
</feature>
<evidence type="ECO:0000313" key="2">
    <source>
        <dbReference type="Proteomes" id="UP000789759"/>
    </source>
</evidence>
<proteinExistence type="predicted"/>